<dbReference type="GO" id="GO:0022857">
    <property type="term" value="F:transmembrane transporter activity"/>
    <property type="evidence" value="ECO:0007669"/>
    <property type="project" value="UniProtKB-UniRule"/>
</dbReference>
<keyword evidence="11" id="KW-1185">Reference proteome</keyword>
<feature type="transmembrane region" description="Helical" evidence="7">
    <location>
        <begin position="87"/>
        <end position="110"/>
    </location>
</feature>
<comment type="similarity">
    <text evidence="7">Belongs to the TRAP transporter large permease family.</text>
</comment>
<feature type="transmembrane region" description="Helical" evidence="7">
    <location>
        <begin position="321"/>
        <end position="351"/>
    </location>
</feature>
<accession>A0A3M6PWW7</accession>
<comment type="function">
    <text evidence="7">Part of the tripartite ATP-independent periplasmic (TRAP) transport system.</text>
</comment>
<dbReference type="EMBL" id="RDQM01000003">
    <property type="protein sequence ID" value="RMX00046.1"/>
    <property type="molecule type" value="Genomic_DNA"/>
</dbReference>
<keyword evidence="2" id="KW-1003">Cell membrane</keyword>
<evidence type="ECO:0000256" key="7">
    <source>
        <dbReference type="RuleBase" id="RU369079"/>
    </source>
</evidence>
<dbReference type="PANTHER" id="PTHR33362">
    <property type="entry name" value="SIALIC ACID TRAP TRANSPORTER PERMEASE PROTEIN SIAT-RELATED"/>
    <property type="match status" value="1"/>
</dbReference>
<keyword evidence="5 7" id="KW-1133">Transmembrane helix</keyword>
<keyword evidence="3 7" id="KW-0997">Cell inner membrane</keyword>
<feature type="transmembrane region" description="Helical" evidence="7">
    <location>
        <begin position="248"/>
        <end position="267"/>
    </location>
</feature>
<dbReference type="InterPro" id="IPR010656">
    <property type="entry name" value="DctM"/>
</dbReference>
<gene>
    <name evidence="9" type="ORF">EBQ25_11715</name>
    <name evidence="10" type="ORF">EBQ26_02925</name>
</gene>
<evidence type="ECO:0000256" key="5">
    <source>
        <dbReference type="ARBA" id="ARBA00022989"/>
    </source>
</evidence>
<dbReference type="PANTHER" id="PTHR33362:SF3">
    <property type="entry name" value="SIALIC ACID TRAP TRANSPORTER PERMEASE PROTEIN SIAT"/>
    <property type="match status" value="1"/>
</dbReference>
<evidence type="ECO:0000259" key="8">
    <source>
        <dbReference type="Pfam" id="PF06808"/>
    </source>
</evidence>
<dbReference type="PIRSF" id="PIRSF006066">
    <property type="entry name" value="HI0050"/>
    <property type="match status" value="1"/>
</dbReference>
<keyword evidence="4 7" id="KW-0812">Transmembrane</keyword>
<feature type="transmembrane region" description="Helical" evidence="7">
    <location>
        <begin position="174"/>
        <end position="200"/>
    </location>
</feature>
<dbReference type="EMBL" id="RDQL01000024">
    <property type="protein sequence ID" value="RMW95569.1"/>
    <property type="molecule type" value="Genomic_DNA"/>
</dbReference>
<feature type="transmembrane region" description="Helical" evidence="7">
    <location>
        <begin position="279"/>
        <end position="301"/>
    </location>
</feature>
<comment type="caution">
    <text evidence="10">The sequence shown here is derived from an EMBL/GenBank/DDBJ whole genome shotgun (WGS) entry which is preliminary data.</text>
</comment>
<evidence type="ECO:0000313" key="9">
    <source>
        <dbReference type="EMBL" id="RMW95569.1"/>
    </source>
</evidence>
<keyword evidence="6 7" id="KW-0472">Membrane</keyword>
<evidence type="ECO:0000313" key="10">
    <source>
        <dbReference type="EMBL" id="RMX00046.1"/>
    </source>
</evidence>
<organism evidence="10 12">
    <name type="scientific">Allofranklinella schreckenbergeri</name>
    <dbReference type="NCBI Taxonomy" id="1076744"/>
    <lineage>
        <taxon>Bacteria</taxon>
        <taxon>Pseudomonadati</taxon>
        <taxon>Pseudomonadota</taxon>
        <taxon>Betaproteobacteria</taxon>
        <taxon>Burkholderiales</taxon>
        <taxon>Comamonadaceae</taxon>
        <taxon>Allofranklinella</taxon>
    </lineage>
</organism>
<dbReference type="GO" id="GO:0005886">
    <property type="term" value="C:plasma membrane"/>
    <property type="evidence" value="ECO:0007669"/>
    <property type="project" value="UniProtKB-SubCell"/>
</dbReference>
<dbReference type="Pfam" id="PF06808">
    <property type="entry name" value="DctM"/>
    <property type="match status" value="1"/>
</dbReference>
<feature type="transmembrane region" description="Helical" evidence="7">
    <location>
        <begin position="363"/>
        <end position="383"/>
    </location>
</feature>
<feature type="transmembrane region" description="Helical" evidence="7">
    <location>
        <begin position="116"/>
        <end position="133"/>
    </location>
</feature>
<protein>
    <recommendedName>
        <fullName evidence="7">TRAP transporter large permease protein</fullName>
    </recommendedName>
</protein>
<evidence type="ECO:0000313" key="12">
    <source>
        <dbReference type="Proteomes" id="UP000267521"/>
    </source>
</evidence>
<feature type="transmembrane region" description="Helical" evidence="7">
    <location>
        <begin position="221"/>
        <end position="242"/>
    </location>
</feature>
<dbReference type="AlphaFoldDB" id="A0A3M6QA50"/>
<dbReference type="Proteomes" id="UP000267521">
    <property type="component" value="Unassembled WGS sequence"/>
</dbReference>
<keyword evidence="7" id="KW-0813">Transport</keyword>
<dbReference type="Proteomes" id="UP000267035">
    <property type="component" value="Unassembled WGS sequence"/>
</dbReference>
<evidence type="ECO:0000256" key="2">
    <source>
        <dbReference type="ARBA" id="ARBA00022475"/>
    </source>
</evidence>
<feature type="transmembrane region" description="Helical" evidence="7">
    <location>
        <begin position="403"/>
        <end position="428"/>
    </location>
</feature>
<evidence type="ECO:0000256" key="6">
    <source>
        <dbReference type="ARBA" id="ARBA00023136"/>
    </source>
</evidence>
<dbReference type="NCBIfam" id="TIGR00786">
    <property type="entry name" value="dctM"/>
    <property type="match status" value="1"/>
</dbReference>
<feature type="transmembrane region" description="Helical" evidence="7">
    <location>
        <begin position="145"/>
        <end position="168"/>
    </location>
</feature>
<feature type="domain" description="TRAP C4-dicarboxylate transport system permease DctM subunit" evidence="8">
    <location>
        <begin position="9"/>
        <end position="423"/>
    </location>
</feature>
<evidence type="ECO:0000256" key="1">
    <source>
        <dbReference type="ARBA" id="ARBA00004429"/>
    </source>
</evidence>
<proteinExistence type="inferred from homology"/>
<accession>A0A3M6QA50</accession>
<feature type="transmembrane region" description="Helical" evidence="7">
    <location>
        <begin position="57"/>
        <end position="75"/>
    </location>
</feature>
<dbReference type="InterPro" id="IPR004681">
    <property type="entry name" value="TRAP_DctM"/>
</dbReference>
<evidence type="ECO:0000256" key="3">
    <source>
        <dbReference type="ARBA" id="ARBA00022519"/>
    </source>
</evidence>
<dbReference type="RefSeq" id="WP_122237547.1">
    <property type="nucleotide sequence ID" value="NZ_RDQL01000024.1"/>
</dbReference>
<name>A0A3M6QA50_9BURK</name>
<evidence type="ECO:0000313" key="11">
    <source>
        <dbReference type="Proteomes" id="UP000267035"/>
    </source>
</evidence>
<reference evidence="11 12" key="1">
    <citation type="submission" date="2018-10" db="EMBL/GenBank/DDBJ databases">
        <title>Comamonadaceae CDC group NO-1 genome sequencing and assembly.</title>
        <authorList>
            <person name="Bernier A.-M."/>
            <person name="Bernard K."/>
        </authorList>
    </citation>
    <scope>NUCLEOTIDE SEQUENCE [LARGE SCALE GENOMIC DNA]</scope>
    <source>
        <strain evidence="9 11">NML161473</strain>
        <strain evidence="10 12">NML970147</strain>
    </source>
</reference>
<evidence type="ECO:0000256" key="4">
    <source>
        <dbReference type="ARBA" id="ARBA00022692"/>
    </source>
</evidence>
<comment type="subunit">
    <text evidence="7">The complex comprises the extracytoplasmic solute receptor protein and the two transmembrane proteins.</text>
</comment>
<sequence length="434" mass="45372">MTEIALLMFAVFTVLMVLGVPVGVALGFSGASAIVLANLDAPYFGLMAIPQNFYAGIAKYPLLAIPMFVLVGSIFDRSGVAGRLVNLAIAIFGRGPGVLPAVAIVVAMFLGGISGSGPACAAAVGGVMISAMRRAGYPGPFSATVIGAAASTDILIPPSVAFIIYSVLVPGASVPALFAAGVVPGVLVGLALIVPAFWLARRHGMGAGEAALPRPPFWRSLRQASWGIAAPILILGGMRMGWFTPTEAAVVAVYYGLFVGMVVYRTIGWRDLIVIFREAAELSAIILLVVALASIFAYALSTLSIIDPLARAIAAGGLHEYLVLALIVALLVVFGMFLDGISIFLIFVPLLAPIAQVFGWDMVWFGVLLTLNVALGQFTPPLAVNLMVSCRMAGVAMQSTVPWVVWFLLALLAVMALVIAQPGLALWLPRYLGY</sequence>
<comment type="subcellular location">
    <subcellularLocation>
        <location evidence="1 7">Cell inner membrane</location>
        <topology evidence="1 7">Multi-pass membrane protein</topology>
    </subcellularLocation>
</comment>